<comment type="caution">
    <text evidence="1">The sequence shown here is derived from an EMBL/GenBank/DDBJ whole genome shotgun (WGS) entry which is preliminary data.</text>
</comment>
<reference evidence="1 2" key="1">
    <citation type="submission" date="2019-06" db="EMBL/GenBank/DDBJ databases">
        <title>Genomics analysis of Aphanomyces spp. identifies a new class of oomycete effector associated with host adaptation.</title>
        <authorList>
            <person name="Gaulin E."/>
        </authorList>
    </citation>
    <scope>NUCLEOTIDE SEQUENCE [LARGE SCALE GENOMIC DNA]</scope>
    <source>
        <strain evidence="1 2">E</strain>
    </source>
</reference>
<name>A0A6A5AQ29_APHAT</name>
<dbReference type="Proteomes" id="UP000469452">
    <property type="component" value="Unassembled WGS sequence"/>
</dbReference>
<accession>A0A6A5AQ29</accession>
<dbReference type="VEuPathDB" id="FungiDB:H257_18087"/>
<dbReference type="InterPro" id="IPR012295">
    <property type="entry name" value="TBP_dom_sf"/>
</dbReference>
<dbReference type="EMBL" id="VJMI01004702">
    <property type="protein sequence ID" value="KAF0772149.1"/>
    <property type="molecule type" value="Genomic_DNA"/>
</dbReference>
<sequence length="71" mass="7311">MKFGLVEGEVSGGVSLAATFRTGTASPSGEKISVGILLKLESQGNSFRLTVRAVHPDVSVAVKNNVKLALA</sequence>
<evidence type="ECO:0000313" key="1">
    <source>
        <dbReference type="EMBL" id="KAF0772149.1"/>
    </source>
</evidence>
<organism evidence="1 2">
    <name type="scientific">Aphanomyces astaci</name>
    <name type="common">Crayfish plague agent</name>
    <dbReference type="NCBI Taxonomy" id="112090"/>
    <lineage>
        <taxon>Eukaryota</taxon>
        <taxon>Sar</taxon>
        <taxon>Stramenopiles</taxon>
        <taxon>Oomycota</taxon>
        <taxon>Saprolegniomycetes</taxon>
        <taxon>Saprolegniales</taxon>
        <taxon>Verrucalvaceae</taxon>
        <taxon>Aphanomyces</taxon>
    </lineage>
</organism>
<dbReference type="Gene3D" id="3.30.310.10">
    <property type="entry name" value="TATA-Binding Protein"/>
    <property type="match status" value="1"/>
</dbReference>
<dbReference type="AlphaFoldDB" id="A0A6A5AQ29"/>
<gene>
    <name evidence="1" type="ORF">AaE_002345</name>
</gene>
<protein>
    <submittedName>
        <fullName evidence="1">Uncharacterized protein</fullName>
    </submittedName>
</protein>
<proteinExistence type="predicted"/>
<evidence type="ECO:0000313" key="2">
    <source>
        <dbReference type="Proteomes" id="UP000469452"/>
    </source>
</evidence>